<dbReference type="InterPro" id="IPR038586">
    <property type="entry name" value="Tctex-1-like_sf"/>
</dbReference>
<sequence length="135" mass="15710">MPTQFEGAVSADDNDQAPKYENSYRLESNKPFNVDPVDKIISQVMTNNLEDIVYDPKECPKLCAEISADIRDRIRKQNFDRYKIVVIVTINEKASQGIQASMRFLWDVQRDNYSSFTFETRTFFAYCCVFGVYCE</sequence>
<dbReference type="GeneID" id="107220589"/>
<dbReference type="RefSeq" id="XP_046601160.1">
    <property type="nucleotide sequence ID" value="XM_046745204.1"/>
</dbReference>
<dbReference type="Pfam" id="PF03645">
    <property type="entry name" value="Tctex-1"/>
    <property type="match status" value="1"/>
</dbReference>
<dbReference type="Gene3D" id="3.30.1140.40">
    <property type="entry name" value="Tctex-1"/>
    <property type="match status" value="1"/>
</dbReference>
<organism evidence="2 3">
    <name type="scientific">Neodiprion lecontei</name>
    <name type="common">Redheaded pine sawfly</name>
    <dbReference type="NCBI Taxonomy" id="441921"/>
    <lineage>
        <taxon>Eukaryota</taxon>
        <taxon>Metazoa</taxon>
        <taxon>Ecdysozoa</taxon>
        <taxon>Arthropoda</taxon>
        <taxon>Hexapoda</taxon>
        <taxon>Insecta</taxon>
        <taxon>Pterygota</taxon>
        <taxon>Neoptera</taxon>
        <taxon>Endopterygota</taxon>
        <taxon>Hymenoptera</taxon>
        <taxon>Tenthredinoidea</taxon>
        <taxon>Diprionidae</taxon>
        <taxon>Diprioninae</taxon>
        <taxon>Neodiprion</taxon>
    </lineage>
</organism>
<accession>A0ABM3GLK8</accession>
<comment type="similarity">
    <text evidence="1">Belongs to the dynein light chain Tctex-type family.</text>
</comment>
<reference evidence="3" key="1">
    <citation type="submission" date="2025-08" db="UniProtKB">
        <authorList>
            <consortium name="RefSeq"/>
        </authorList>
    </citation>
    <scope>IDENTIFICATION</scope>
    <source>
        <tissue evidence="3">Thorax and Abdomen</tissue>
    </source>
</reference>
<dbReference type="PANTHER" id="PTHR21255:SF65">
    <property type="entry name" value="TCTEX1 DOMAIN-CONTAINING PROTEIN 2"/>
    <property type="match status" value="1"/>
</dbReference>
<gene>
    <name evidence="3" type="primary">LOC107220589</name>
</gene>
<evidence type="ECO:0000313" key="2">
    <source>
        <dbReference type="Proteomes" id="UP000829291"/>
    </source>
</evidence>
<dbReference type="InterPro" id="IPR005334">
    <property type="entry name" value="Tctex-1-like"/>
</dbReference>
<evidence type="ECO:0000313" key="3">
    <source>
        <dbReference type="RefSeq" id="XP_046601160.1"/>
    </source>
</evidence>
<evidence type="ECO:0000256" key="1">
    <source>
        <dbReference type="ARBA" id="ARBA00005361"/>
    </source>
</evidence>
<protein>
    <submittedName>
        <fullName evidence="3">Dynein light chain Tctex-type 5-like isoform X2</fullName>
    </submittedName>
</protein>
<proteinExistence type="inferred from homology"/>
<dbReference type="Proteomes" id="UP000829291">
    <property type="component" value="Chromosome 7"/>
</dbReference>
<dbReference type="CDD" id="cd21451">
    <property type="entry name" value="DLC-like_TCTEX1D"/>
    <property type="match status" value="1"/>
</dbReference>
<name>A0ABM3GLK8_NEOLC</name>
<keyword evidence="2" id="KW-1185">Reference proteome</keyword>
<dbReference type="PANTHER" id="PTHR21255">
    <property type="entry name" value="T-COMPLEX-ASSOCIATED-TESTIS-EXPRESSED 1/ DYNEIN LIGHT CHAIN"/>
    <property type="match status" value="1"/>
</dbReference>